<organism evidence="3 4">
    <name type="scientific">Candidatus Defluviibacterium haderslevense</name>
    <dbReference type="NCBI Taxonomy" id="2981993"/>
    <lineage>
        <taxon>Bacteria</taxon>
        <taxon>Pseudomonadati</taxon>
        <taxon>Bacteroidota</taxon>
        <taxon>Saprospiria</taxon>
        <taxon>Saprospirales</taxon>
        <taxon>Saprospiraceae</taxon>
        <taxon>Candidatus Defluviibacterium</taxon>
    </lineage>
</organism>
<evidence type="ECO:0000256" key="1">
    <source>
        <dbReference type="ARBA" id="ARBA00022729"/>
    </source>
</evidence>
<protein>
    <submittedName>
        <fullName evidence="3">VCBS repeat-containing protein</fullName>
    </submittedName>
</protein>
<dbReference type="InterPro" id="IPR011519">
    <property type="entry name" value="UnbV_ASPIC"/>
</dbReference>
<dbReference type="SUPFAM" id="SSF48452">
    <property type="entry name" value="TPR-like"/>
    <property type="match status" value="1"/>
</dbReference>
<gene>
    <name evidence="3" type="ORF">IPO85_09215</name>
</gene>
<dbReference type="PANTHER" id="PTHR16026">
    <property type="entry name" value="CARTILAGE ACIDIC PROTEIN 1"/>
    <property type="match status" value="1"/>
</dbReference>
<comment type="caution">
    <text evidence="3">The sequence shown here is derived from an EMBL/GenBank/DDBJ whole genome shotgun (WGS) entry which is preliminary data.</text>
</comment>
<dbReference type="Pfam" id="PF13517">
    <property type="entry name" value="FG-GAP_3"/>
    <property type="match status" value="4"/>
</dbReference>
<dbReference type="EMBL" id="JADKFW010000005">
    <property type="protein sequence ID" value="MBK9717677.1"/>
    <property type="molecule type" value="Genomic_DNA"/>
</dbReference>
<accession>A0A9D7S829</accession>
<evidence type="ECO:0000313" key="3">
    <source>
        <dbReference type="EMBL" id="MBK9717677.1"/>
    </source>
</evidence>
<dbReference type="InterPro" id="IPR028994">
    <property type="entry name" value="Integrin_alpha_N"/>
</dbReference>
<dbReference type="PANTHER" id="PTHR16026:SF0">
    <property type="entry name" value="CARTILAGE ACIDIC PROTEIN 1"/>
    <property type="match status" value="1"/>
</dbReference>
<dbReference type="InterPro" id="IPR013517">
    <property type="entry name" value="FG-GAP"/>
</dbReference>
<dbReference type="InterPro" id="IPR027039">
    <property type="entry name" value="Crtac1"/>
</dbReference>
<proteinExistence type="predicted"/>
<keyword evidence="1" id="KW-0732">Signal</keyword>
<reference evidence="3 4" key="1">
    <citation type="submission" date="2020-10" db="EMBL/GenBank/DDBJ databases">
        <title>Connecting structure to function with the recovery of over 1000 high-quality activated sludge metagenome-assembled genomes encoding full-length rRNA genes using long-read sequencing.</title>
        <authorList>
            <person name="Singleton C.M."/>
            <person name="Petriglieri F."/>
            <person name="Kristensen J.M."/>
            <person name="Kirkegaard R.H."/>
            <person name="Michaelsen T.Y."/>
            <person name="Andersen M.H."/>
            <person name="Karst S.M."/>
            <person name="Dueholm M.S."/>
            <person name="Nielsen P.H."/>
            <person name="Albertsen M."/>
        </authorList>
    </citation>
    <scope>NUCLEOTIDE SEQUENCE [LARGE SCALE GENOMIC DNA]</scope>
    <source>
        <strain evidence="3">Ribe_18-Q3-R11-54_BAT3C.373</strain>
    </source>
</reference>
<dbReference type="AlphaFoldDB" id="A0A9D7S829"/>
<dbReference type="Pfam" id="PF07593">
    <property type="entry name" value="UnbV_ASPIC"/>
    <property type="match status" value="1"/>
</dbReference>
<dbReference type="InterPro" id="IPR011990">
    <property type="entry name" value="TPR-like_helical_dom_sf"/>
</dbReference>
<dbReference type="SUPFAM" id="SSF69318">
    <property type="entry name" value="Integrin alpha N-terminal domain"/>
    <property type="match status" value="2"/>
</dbReference>
<evidence type="ECO:0000259" key="2">
    <source>
        <dbReference type="Pfam" id="PF07593"/>
    </source>
</evidence>
<sequence length="743" mass="82999">MLIDYKICLFCITIFLIGGSCADNKAINDKMIAHLTETSKRIYSKDNNFCPEAEYEYYNQLANDPSNPARQLQSIFILGYILMKLGKDEQACAVFENVYRQIPDLNAPGIEAFYKNYALSYLRLGERKNCITNHSTESCIVPIQSNGIHLDKQGSKKAIEIYATLLKRNPKDYESMWLMNLAYMTIGEYPFGVPKEWLVPGLDKDNSGYSINPFDDVAQNLGISLRDMAGGEIIDDFNNDGYLDIITSDWNIHRKMHYFQNDTQGGFIDLSEKSDLARFSGGLNLIQTDYNNDGYLDIFVLRGGWMGPFGRQINSLIRNNGDDTFTDVTFESGITSEYPTQTGVWRDFNKDGWLDLYIGNESTNETGQIPSELYLNNQDGTFKEVGFISGSRISAMVKGVSSADYNNDGREDIYISTCGGAKILLQNIGSKNGIPMFIKSTATAGLEDNFKKTFPTWFWDYNNDGWDDLFVCGYDFGESVGHSAATEALHIPNQASVIYLYKNNKNGTFTNENKAANLNKSVFTMGTNFGDIDNDGNLDMYLGTGNPDYGALTPNRLFRNMGDGSFADVTIAGRVGNLQKGHAVALSDLDNDGDQDIFIKMGGAYIGDVFNTSLYLNPGQNNNHWINIQLIGTETNRAAIGSRLKFSFRDEGVVRNIYSTVNSGGSFGSTSLRREIGLGQADIIDELEITWQKTGKKQIFKNIKPNQFLIITEGNNEIKTKHLKSFDFKKANLKGQMCKPKPA</sequence>
<feature type="domain" description="ASPIC/UnbV" evidence="2">
    <location>
        <begin position="639"/>
        <end position="709"/>
    </location>
</feature>
<dbReference type="Gene3D" id="2.130.10.130">
    <property type="entry name" value="Integrin alpha, N-terminal"/>
    <property type="match status" value="2"/>
</dbReference>
<dbReference type="Proteomes" id="UP000808349">
    <property type="component" value="Unassembled WGS sequence"/>
</dbReference>
<dbReference type="PROSITE" id="PS51257">
    <property type="entry name" value="PROKAR_LIPOPROTEIN"/>
    <property type="match status" value="1"/>
</dbReference>
<name>A0A9D7S829_9BACT</name>
<evidence type="ECO:0000313" key="4">
    <source>
        <dbReference type="Proteomes" id="UP000808349"/>
    </source>
</evidence>
<dbReference type="Gene3D" id="1.25.40.10">
    <property type="entry name" value="Tetratricopeptide repeat domain"/>
    <property type="match status" value="1"/>
</dbReference>